<evidence type="ECO:0000313" key="6">
    <source>
        <dbReference type="Proteomes" id="UP000776629"/>
    </source>
</evidence>
<keyword evidence="3" id="KW-1133">Transmembrane helix</keyword>
<comment type="subcellular location">
    <subcellularLocation>
        <location evidence="1">Endomembrane system</location>
        <topology evidence="1">Multi-pass membrane protein</topology>
    </subcellularLocation>
</comment>
<feature type="transmembrane region" description="Helical" evidence="3">
    <location>
        <begin position="272"/>
        <end position="288"/>
    </location>
</feature>
<dbReference type="EMBL" id="JACJJQ010000028">
    <property type="protein sequence ID" value="MBM6754410.1"/>
    <property type="molecule type" value="Genomic_DNA"/>
</dbReference>
<feature type="domain" description="EamA" evidence="4">
    <location>
        <begin position="14"/>
        <end position="143"/>
    </location>
</feature>
<gene>
    <name evidence="5" type="ORF">H5993_06525</name>
</gene>
<evidence type="ECO:0000256" key="2">
    <source>
        <dbReference type="ARBA" id="ARBA00007362"/>
    </source>
</evidence>
<proteinExistence type="inferred from homology"/>
<organism evidence="5 6">
    <name type="scientific">Limosilactobacillus alvi</name>
    <dbReference type="NCBI Taxonomy" id="990412"/>
    <lineage>
        <taxon>Bacteria</taxon>
        <taxon>Bacillati</taxon>
        <taxon>Bacillota</taxon>
        <taxon>Bacilli</taxon>
        <taxon>Lactobacillales</taxon>
        <taxon>Lactobacillaceae</taxon>
        <taxon>Limosilactobacillus</taxon>
    </lineage>
</organism>
<feature type="transmembrane region" description="Helical" evidence="3">
    <location>
        <begin position="43"/>
        <end position="62"/>
    </location>
</feature>
<evidence type="ECO:0000259" key="4">
    <source>
        <dbReference type="Pfam" id="PF00892"/>
    </source>
</evidence>
<keyword evidence="3" id="KW-0812">Transmembrane</keyword>
<dbReference type="RefSeq" id="WP_204776711.1">
    <property type="nucleotide sequence ID" value="NZ_JACJJQ010000028.1"/>
</dbReference>
<dbReference type="InterPro" id="IPR037185">
    <property type="entry name" value="EmrE-like"/>
</dbReference>
<feature type="transmembrane region" description="Helical" evidence="3">
    <location>
        <begin position="151"/>
        <end position="172"/>
    </location>
</feature>
<name>A0ABS2EQB1_9LACO</name>
<keyword evidence="6" id="KW-1185">Reference proteome</keyword>
<evidence type="ECO:0000313" key="5">
    <source>
        <dbReference type="EMBL" id="MBM6754410.1"/>
    </source>
</evidence>
<feature type="transmembrane region" description="Helical" evidence="3">
    <location>
        <begin position="12"/>
        <end position="31"/>
    </location>
</feature>
<accession>A0ABS2EQB1</accession>
<sequence length="292" mass="31454">MFNASKVKNSTLIGVELNLISLLFSSIAPILNKFALVSLNPIIGGFFTSFFAMLLTGGVVVAQAHRIAIIKNPWFFLLGATNAMGVLLQYVALSLLSPVTVTLIARIYLVYVFFLGWLFLKEGLQAWDYVAIITCIAGSILVSGGRAQVDSAWGLLCAFLYPFMYAANNVIAKALVKDTASSTTLFYNHLVSAVVLLVCTFFTPQVWQGLSARAIAFNFGGALCNGFMSLLLFYTSLKFITAGHANIVRALGPLIVIAYSAFFFPISITPSIVGGAILLIIATAIVTTKHQN</sequence>
<comment type="caution">
    <text evidence="5">The sequence shown here is derived from an EMBL/GenBank/DDBJ whole genome shotgun (WGS) entry which is preliminary data.</text>
</comment>
<evidence type="ECO:0000256" key="3">
    <source>
        <dbReference type="SAM" id="Phobius"/>
    </source>
</evidence>
<feature type="domain" description="EamA" evidence="4">
    <location>
        <begin position="153"/>
        <end position="287"/>
    </location>
</feature>
<keyword evidence="3" id="KW-0472">Membrane</keyword>
<evidence type="ECO:0000256" key="1">
    <source>
        <dbReference type="ARBA" id="ARBA00004127"/>
    </source>
</evidence>
<dbReference type="Pfam" id="PF00892">
    <property type="entry name" value="EamA"/>
    <property type="match status" value="2"/>
</dbReference>
<dbReference type="PANTHER" id="PTHR22911">
    <property type="entry name" value="ACYL-MALONYL CONDENSING ENZYME-RELATED"/>
    <property type="match status" value="1"/>
</dbReference>
<feature type="transmembrane region" description="Helical" evidence="3">
    <location>
        <begin position="184"/>
        <end position="203"/>
    </location>
</feature>
<dbReference type="PANTHER" id="PTHR22911:SF137">
    <property type="entry name" value="SOLUTE CARRIER FAMILY 35 MEMBER G2-RELATED"/>
    <property type="match status" value="1"/>
</dbReference>
<dbReference type="SUPFAM" id="SSF103481">
    <property type="entry name" value="Multidrug resistance efflux transporter EmrE"/>
    <property type="match status" value="2"/>
</dbReference>
<feature type="transmembrane region" description="Helical" evidence="3">
    <location>
        <begin position="74"/>
        <end position="93"/>
    </location>
</feature>
<dbReference type="InterPro" id="IPR000620">
    <property type="entry name" value="EamA_dom"/>
</dbReference>
<protein>
    <submittedName>
        <fullName evidence="5">DMT family transporter</fullName>
    </submittedName>
</protein>
<dbReference type="Proteomes" id="UP000776629">
    <property type="component" value="Unassembled WGS sequence"/>
</dbReference>
<feature type="transmembrane region" description="Helical" evidence="3">
    <location>
        <begin position="215"/>
        <end position="235"/>
    </location>
</feature>
<reference evidence="5 6" key="1">
    <citation type="journal article" date="2021" name="Sci. Rep.">
        <title>The distribution of antibiotic resistance genes in chicken gut microbiota commensals.</title>
        <authorList>
            <person name="Juricova H."/>
            <person name="Matiasovicova J."/>
            <person name="Kubasova T."/>
            <person name="Cejkova D."/>
            <person name="Rychlik I."/>
        </authorList>
    </citation>
    <scope>NUCLEOTIDE SEQUENCE [LARGE SCALE GENOMIC DNA]</scope>
    <source>
        <strain evidence="5 6">An810</strain>
    </source>
</reference>
<feature type="transmembrane region" description="Helical" evidence="3">
    <location>
        <begin position="247"/>
        <end position="266"/>
    </location>
</feature>
<comment type="similarity">
    <text evidence="2">Belongs to the EamA transporter family.</text>
</comment>
<feature type="transmembrane region" description="Helical" evidence="3">
    <location>
        <begin position="127"/>
        <end position="145"/>
    </location>
</feature>
<feature type="transmembrane region" description="Helical" evidence="3">
    <location>
        <begin position="99"/>
        <end position="120"/>
    </location>
</feature>